<dbReference type="Proteomes" id="UP000322362">
    <property type="component" value="Unassembled WGS sequence"/>
</dbReference>
<dbReference type="PANTHER" id="PTHR32182">
    <property type="entry name" value="DNA REPLICATION AND REPAIR PROTEIN RECF"/>
    <property type="match status" value="1"/>
</dbReference>
<keyword evidence="1" id="KW-0175">Coiled coil</keyword>
<evidence type="ECO:0000313" key="3">
    <source>
        <dbReference type="Proteomes" id="UP000322362"/>
    </source>
</evidence>
<dbReference type="AlphaFoldDB" id="A0A5D4GT08"/>
<feature type="coiled-coil region" evidence="1">
    <location>
        <begin position="656"/>
        <end position="683"/>
    </location>
</feature>
<dbReference type="GO" id="GO:0005524">
    <property type="term" value="F:ATP binding"/>
    <property type="evidence" value="ECO:0007669"/>
    <property type="project" value="InterPro"/>
</dbReference>
<evidence type="ECO:0000256" key="1">
    <source>
        <dbReference type="SAM" id="Coils"/>
    </source>
</evidence>
<dbReference type="Gene3D" id="3.40.50.300">
    <property type="entry name" value="P-loop containing nucleotide triphosphate hydrolases"/>
    <property type="match status" value="2"/>
</dbReference>
<feature type="coiled-coil region" evidence="1">
    <location>
        <begin position="473"/>
        <end position="526"/>
    </location>
</feature>
<dbReference type="SUPFAM" id="SSF52540">
    <property type="entry name" value="P-loop containing nucleoside triphosphate hydrolases"/>
    <property type="match status" value="1"/>
</dbReference>
<proteinExistence type="predicted"/>
<dbReference type="GO" id="GO:0000731">
    <property type="term" value="P:DNA synthesis involved in DNA repair"/>
    <property type="evidence" value="ECO:0007669"/>
    <property type="project" value="TreeGrafter"/>
</dbReference>
<dbReference type="InterPro" id="IPR054787">
    <property type="entry name" value="TrlF_ATPase"/>
</dbReference>
<dbReference type="PANTHER" id="PTHR32182:SF22">
    <property type="entry name" value="ATP-DEPENDENT ENDONUCLEASE, OLD FAMILY-RELATED"/>
    <property type="match status" value="1"/>
</dbReference>
<dbReference type="RefSeq" id="WP_148921235.1">
    <property type="nucleotide sequence ID" value="NZ_VTAV01000026.1"/>
</dbReference>
<dbReference type="NCBIfam" id="NF045780">
    <property type="entry name" value="TrlF_fam_ATP"/>
    <property type="match status" value="1"/>
</dbReference>
<sequence length="1018" mass="116307">MNKFARGSEWNKWDLHVHTPKSIIQHYGGDTHEAWEKYISDLEALPKEFKALGINDYIFIDGYKTVKEYKKQGRLANIDLILPIIELRIDKFASQANEAWKKVNLHVIFSDNLDVDDIQVQFLYAINSKTTIYPTGEQLSGVVTERFLEQLGNQIIETIDKPINKSAKTIGFENLVFDYEKIQEALKSSCFEGKYLTAVGKSEWDKMRWDGSAASKRTIVNNADFLFHALIRPEDHVTHVDYLRNNKVNDKLLDCSDAHSYSERKTEKDRIGNSFTWLKADLTFEGLKQVANDKTRIFIGDTPPLLDRRKNSPTKFIDSLSIKKIENSGLAEKWFENFQVELNPSMVAIIGNKGQGKSAIADVIGLLGNTRNYADFSFLERKKFRKPKPNRAESFSGDLKWGDGTTDSSLLDDNPEETAVEKVKYLPQSFIEKLCNEDLKDFEGELRNVIFSHLSDSDKLGKHNLDELVEFHSEIINDDIEEIKGKLQNVNKEIIELEKKNSESYRKAIEERIKEKDNELMAHDAAKPTPVEAPTDETAIEKNKEITERISAIRDQIPAFDGEIDKAQKSLANTKIDIAEVEKVIQSIGSFERQFGNLKTEVQPTFDKHSLILNDSISLTVNKEPLAHLLRSKQDQSIALNRSITNEEKTGFLDRREALDQELHHLQEKLDEQSRAYQKFLDAKKTWEEKRELIIGDEDKDGSIAALKAQISYIEDRLTADLDKAKESRKALTTELFKKKEEIITLYKRLFEPITAFIRNFGTLLSDYSIELDVDLKIVGLVEKFFDHVSLGSKGSFIGSPTGVEKLHQIIEDHELKSSVGLIAFLDEIILNLHTDQREDQKQAKREIEAQLKKGYSVLDLYTYLFNLDYLEPEYKLKLGEKNLSELSPGERGALLLIFYLTLDQNDIPLVIDQPEENLDNQSVFKILVQFIKRAKEKRQIIIVTHNPNLAVACNAEQIVHVSMDKEDGNKISFISGSLENPAINNAVINILEGTYPALNTRTNTYGVITRTFKEMTE</sequence>
<accession>A0A5D4GT08</accession>
<dbReference type="EMBL" id="VTAV01000026">
    <property type="protein sequence ID" value="TYR31254.1"/>
    <property type="molecule type" value="Genomic_DNA"/>
</dbReference>
<reference evidence="2 3" key="1">
    <citation type="submission" date="2019-08" db="EMBL/GenBank/DDBJ databases">
        <title>Phlebobacter frassis gen. nov. sp. nov., a new member of family Sphingobacteriaceae isolated from sand fly rearing media.</title>
        <authorList>
            <person name="Kakumanu M.L."/>
            <person name="Marayati B.F."/>
            <person name="Wada-Katsumata A."/>
            <person name="Wasserberg G."/>
            <person name="Schal C."/>
            <person name="Apperson C.S."/>
            <person name="Ponnusamy L."/>
        </authorList>
    </citation>
    <scope>NUCLEOTIDE SEQUENCE [LARGE SCALE GENOMIC DNA]</scope>
    <source>
        <strain evidence="2 3">SSI9</strain>
    </source>
</reference>
<dbReference type="GO" id="GO:0016887">
    <property type="term" value="F:ATP hydrolysis activity"/>
    <property type="evidence" value="ECO:0007669"/>
    <property type="project" value="InterPro"/>
</dbReference>
<protein>
    <submittedName>
        <fullName evidence="2">AAA family ATPase</fullName>
    </submittedName>
</protein>
<feature type="coiled-coil region" evidence="1">
    <location>
        <begin position="715"/>
        <end position="742"/>
    </location>
</feature>
<name>A0A5D4GT08_9SPHI</name>
<evidence type="ECO:0000313" key="2">
    <source>
        <dbReference type="EMBL" id="TYR31254.1"/>
    </source>
</evidence>
<comment type="caution">
    <text evidence="2">The sequence shown here is derived from an EMBL/GenBank/DDBJ whole genome shotgun (WGS) entry which is preliminary data.</text>
</comment>
<gene>
    <name evidence="2" type="ORF">FXV77_21125</name>
</gene>
<dbReference type="GO" id="GO:0006302">
    <property type="term" value="P:double-strand break repair"/>
    <property type="evidence" value="ECO:0007669"/>
    <property type="project" value="TreeGrafter"/>
</dbReference>
<keyword evidence="3" id="KW-1185">Reference proteome</keyword>
<dbReference type="InterPro" id="IPR027417">
    <property type="entry name" value="P-loop_NTPase"/>
</dbReference>
<organism evidence="2 3">
    <name type="scientific">Sphingobacterium phlebotomi</name>
    <dbReference type="NCBI Taxonomy" id="2605433"/>
    <lineage>
        <taxon>Bacteria</taxon>
        <taxon>Pseudomonadati</taxon>
        <taxon>Bacteroidota</taxon>
        <taxon>Sphingobacteriia</taxon>
        <taxon>Sphingobacteriales</taxon>
        <taxon>Sphingobacteriaceae</taxon>
        <taxon>Sphingobacterium</taxon>
    </lineage>
</organism>